<feature type="transmembrane region" description="Helical" evidence="7">
    <location>
        <begin position="193"/>
        <end position="213"/>
    </location>
</feature>
<feature type="transmembrane region" description="Helical" evidence="7">
    <location>
        <begin position="389"/>
        <end position="408"/>
    </location>
</feature>
<keyword evidence="2" id="KW-0813">Transport</keyword>
<dbReference type="Pfam" id="PF07690">
    <property type="entry name" value="MFS_1"/>
    <property type="match status" value="1"/>
</dbReference>
<dbReference type="OrthoDB" id="440553at2759"/>
<dbReference type="PROSITE" id="PS00216">
    <property type="entry name" value="SUGAR_TRANSPORT_1"/>
    <property type="match status" value="1"/>
</dbReference>
<evidence type="ECO:0000256" key="6">
    <source>
        <dbReference type="ARBA" id="ARBA00038347"/>
    </source>
</evidence>
<dbReference type="GO" id="GO:0022857">
    <property type="term" value="F:transmembrane transporter activity"/>
    <property type="evidence" value="ECO:0007669"/>
    <property type="project" value="InterPro"/>
</dbReference>
<dbReference type="GO" id="GO:0140115">
    <property type="term" value="P:export across plasma membrane"/>
    <property type="evidence" value="ECO:0007669"/>
    <property type="project" value="UniProtKB-ARBA"/>
</dbReference>
<feature type="transmembrane region" description="Helical" evidence="7">
    <location>
        <begin position="105"/>
        <end position="124"/>
    </location>
</feature>
<dbReference type="GO" id="GO:0042908">
    <property type="term" value="P:xenobiotic transport"/>
    <property type="evidence" value="ECO:0007669"/>
    <property type="project" value="UniProtKB-ARBA"/>
</dbReference>
<reference evidence="10" key="1">
    <citation type="submission" date="2016-03" db="EMBL/GenBank/DDBJ databases">
        <authorList>
            <person name="Devillers Hugo."/>
        </authorList>
    </citation>
    <scope>NUCLEOTIDE SEQUENCE [LARGE SCALE GENOMIC DNA]</scope>
</reference>
<dbReference type="PANTHER" id="PTHR23502">
    <property type="entry name" value="MAJOR FACILITATOR SUPERFAMILY"/>
    <property type="match status" value="1"/>
</dbReference>
<evidence type="ECO:0000313" key="10">
    <source>
        <dbReference type="Proteomes" id="UP000189911"/>
    </source>
</evidence>
<dbReference type="EMBL" id="LT598450">
    <property type="protein sequence ID" value="SCU83183.1"/>
    <property type="molecule type" value="Genomic_DNA"/>
</dbReference>
<feature type="transmembrane region" description="Helical" evidence="7">
    <location>
        <begin position="452"/>
        <end position="472"/>
    </location>
</feature>
<proteinExistence type="inferred from homology"/>
<evidence type="ECO:0000256" key="1">
    <source>
        <dbReference type="ARBA" id="ARBA00004141"/>
    </source>
</evidence>
<dbReference type="PROSITE" id="PS50850">
    <property type="entry name" value="MFS"/>
    <property type="match status" value="1"/>
</dbReference>
<evidence type="ECO:0000259" key="8">
    <source>
        <dbReference type="PROSITE" id="PS50850"/>
    </source>
</evidence>
<protein>
    <submittedName>
        <fullName evidence="9">LANO_0B08548g1_1</fullName>
    </submittedName>
</protein>
<feature type="transmembrane region" description="Helical" evidence="7">
    <location>
        <begin position="163"/>
        <end position="187"/>
    </location>
</feature>
<feature type="transmembrane region" description="Helical" evidence="7">
    <location>
        <begin position="74"/>
        <end position="93"/>
    </location>
</feature>
<feature type="transmembrane region" description="Helical" evidence="7">
    <location>
        <begin position="130"/>
        <end position="151"/>
    </location>
</feature>
<evidence type="ECO:0000256" key="2">
    <source>
        <dbReference type="ARBA" id="ARBA00022448"/>
    </source>
</evidence>
<comment type="subcellular location">
    <subcellularLocation>
        <location evidence="1">Membrane</location>
        <topology evidence="1">Multi-pass membrane protein</topology>
    </subcellularLocation>
</comment>
<evidence type="ECO:0000256" key="5">
    <source>
        <dbReference type="ARBA" id="ARBA00023136"/>
    </source>
</evidence>
<dbReference type="InterPro" id="IPR020846">
    <property type="entry name" value="MFS_dom"/>
</dbReference>
<feature type="transmembrane region" description="Helical" evidence="7">
    <location>
        <begin position="414"/>
        <end position="440"/>
    </location>
</feature>
<dbReference type="InterPro" id="IPR005829">
    <property type="entry name" value="Sugar_transporter_CS"/>
</dbReference>
<feature type="transmembrane region" description="Helical" evidence="7">
    <location>
        <begin position="37"/>
        <end position="58"/>
    </location>
</feature>
<dbReference type="GO" id="GO:0005886">
    <property type="term" value="C:plasma membrane"/>
    <property type="evidence" value="ECO:0007669"/>
    <property type="project" value="TreeGrafter"/>
</dbReference>
<evidence type="ECO:0000256" key="7">
    <source>
        <dbReference type="SAM" id="Phobius"/>
    </source>
</evidence>
<accession>A0A1G4J0S2</accession>
<dbReference type="PANTHER" id="PTHR23502:SF51">
    <property type="entry name" value="QUINIDINE RESISTANCE PROTEIN 1-RELATED"/>
    <property type="match status" value="1"/>
</dbReference>
<feature type="domain" description="Major facilitator superfamily (MFS) profile" evidence="8">
    <location>
        <begin position="39"/>
        <end position="504"/>
    </location>
</feature>
<dbReference type="SUPFAM" id="SSF103473">
    <property type="entry name" value="MFS general substrate transporter"/>
    <property type="match status" value="1"/>
</dbReference>
<feature type="transmembrane region" description="Helical" evidence="7">
    <location>
        <begin position="310"/>
        <end position="335"/>
    </location>
</feature>
<dbReference type="AlphaFoldDB" id="A0A1G4J0S2"/>
<dbReference type="Proteomes" id="UP000189911">
    <property type="component" value="Chromosome B"/>
</dbReference>
<comment type="similarity">
    <text evidence="6">Belongs to the major facilitator superfamily. CAR1 family.</text>
</comment>
<evidence type="ECO:0000256" key="4">
    <source>
        <dbReference type="ARBA" id="ARBA00022989"/>
    </source>
</evidence>
<keyword evidence="5 7" id="KW-0472">Membrane</keyword>
<evidence type="ECO:0000313" key="9">
    <source>
        <dbReference type="EMBL" id="SCU83183.1"/>
    </source>
</evidence>
<feature type="transmembrane region" description="Helical" evidence="7">
    <location>
        <begin position="478"/>
        <end position="500"/>
    </location>
</feature>
<dbReference type="InterPro" id="IPR036259">
    <property type="entry name" value="MFS_trans_sf"/>
</dbReference>
<keyword evidence="3 7" id="KW-0812">Transmembrane</keyword>
<keyword evidence="4 7" id="KW-1133">Transmembrane helix</keyword>
<dbReference type="Gene3D" id="1.20.1250.20">
    <property type="entry name" value="MFS general substrate transporter like domains"/>
    <property type="match status" value="1"/>
</dbReference>
<name>A0A1G4J0S2_9SACH</name>
<feature type="transmembrane region" description="Helical" evidence="7">
    <location>
        <begin position="271"/>
        <end position="290"/>
    </location>
</feature>
<organism evidence="9 10">
    <name type="scientific">Lachancea nothofagi CBS 11611</name>
    <dbReference type="NCBI Taxonomy" id="1266666"/>
    <lineage>
        <taxon>Eukaryota</taxon>
        <taxon>Fungi</taxon>
        <taxon>Dikarya</taxon>
        <taxon>Ascomycota</taxon>
        <taxon>Saccharomycotina</taxon>
        <taxon>Saccharomycetes</taxon>
        <taxon>Saccharomycetales</taxon>
        <taxon>Saccharomycetaceae</taxon>
        <taxon>Lachancea</taxon>
    </lineage>
</organism>
<dbReference type="InterPro" id="IPR011701">
    <property type="entry name" value="MFS"/>
</dbReference>
<evidence type="ECO:0000256" key="3">
    <source>
        <dbReference type="ARBA" id="ARBA00022692"/>
    </source>
</evidence>
<keyword evidence="10" id="KW-1185">Reference proteome</keyword>
<sequence>MTSLSESDQQDCKAKKDVEISNHSAAPYSRFGTSEKYFLVIVCASCGIFSSIAARIYYPALNVIQEEFNVSQELLNISLVVYFIFQAITPSVIGGFADSWGRRPVILWSLAIYVAACIGLARSSTYGQILGLRCLQSAGISPVIAINSGLLGDVTQRHERGGFIGIGSGIQLIGSAFGAVIGAGIISRWDWRAVFWFLAIGSGVSLTTSVFLMPETNRTIVGNGSIIPRNPLNRAPILLLPAVKKRMHINNPDLESLAPSKKLDFSGPFKILATPSVIVVLCVASMQFAIYQCQLTVLSSIVQDNYDLSIAQVGLCYLPSGICSLISVVTSGRVLNWNYKRRFAQHQLKLQTLKKELLETYGGDVKIVEEMLKTERQYKFNIYRTRLEVGFFPMILSFAGYIAFAWCIDVRTKLAAVLFCSGFASLFSNSIVSCTSTLLVDLYPEKSSSATACLNLFRCSFAAIFVAALSSMEKKMSVGGTFTFMVAIAFLFAVIMVFVVGSKLAKDTAEESFE</sequence>
<gene>
    <name evidence="9" type="ORF">LANO_0B08548G</name>
</gene>